<organism evidence="2 3">
    <name type="scientific">Periconia digitata</name>
    <dbReference type="NCBI Taxonomy" id="1303443"/>
    <lineage>
        <taxon>Eukaryota</taxon>
        <taxon>Fungi</taxon>
        <taxon>Dikarya</taxon>
        <taxon>Ascomycota</taxon>
        <taxon>Pezizomycotina</taxon>
        <taxon>Dothideomycetes</taxon>
        <taxon>Pleosporomycetidae</taxon>
        <taxon>Pleosporales</taxon>
        <taxon>Massarineae</taxon>
        <taxon>Periconiaceae</taxon>
        <taxon>Periconia</taxon>
    </lineage>
</organism>
<evidence type="ECO:0000256" key="1">
    <source>
        <dbReference type="SAM" id="MobiDB-lite"/>
    </source>
</evidence>
<dbReference type="EMBL" id="CAOQHR010000001">
    <property type="protein sequence ID" value="CAI6266060.1"/>
    <property type="molecule type" value="Genomic_DNA"/>
</dbReference>
<protein>
    <submittedName>
        <fullName evidence="2">Uncharacterized protein</fullName>
    </submittedName>
</protein>
<feature type="region of interest" description="Disordered" evidence="1">
    <location>
        <begin position="1"/>
        <end position="52"/>
    </location>
</feature>
<keyword evidence="3" id="KW-1185">Reference proteome</keyword>
<dbReference type="Proteomes" id="UP001152607">
    <property type="component" value="Unassembled WGS sequence"/>
</dbReference>
<reference evidence="2" key="1">
    <citation type="submission" date="2023-01" db="EMBL/GenBank/DDBJ databases">
        <authorList>
            <person name="Van Ghelder C."/>
            <person name="Rancurel C."/>
        </authorList>
    </citation>
    <scope>NUCLEOTIDE SEQUENCE</scope>
    <source>
        <strain evidence="2">CNCM I-4278</strain>
    </source>
</reference>
<evidence type="ECO:0000313" key="3">
    <source>
        <dbReference type="Proteomes" id="UP001152607"/>
    </source>
</evidence>
<proteinExistence type="predicted"/>
<evidence type="ECO:0000313" key="2">
    <source>
        <dbReference type="EMBL" id="CAI6266060.1"/>
    </source>
</evidence>
<gene>
    <name evidence="2" type="ORF">PDIGIT_LOCUS1540</name>
</gene>
<name>A0A9W4XKK8_9PLEO</name>
<comment type="caution">
    <text evidence="2">The sequence shown here is derived from an EMBL/GenBank/DDBJ whole genome shotgun (WGS) entry which is preliminary data.</text>
</comment>
<dbReference type="AlphaFoldDB" id="A0A9W4XKK8"/>
<sequence length="92" mass="10698">MVSINCRASPRHHHNLFHPYSHPRPAVPPSFSTPRERGRRRRRQRPQGPGGWMDGWMDGWSFHPPHPVARLARFTASWFTVIIVLPFRVAPS</sequence>
<accession>A0A9W4XKK8</accession>